<dbReference type="RefSeq" id="WP_302036609.1">
    <property type="nucleotide sequence ID" value="NZ_JAUKPO010000002.1"/>
</dbReference>
<organism evidence="2 3">
    <name type="scientific">Rhodocytophaga aerolata</name>
    <dbReference type="NCBI Taxonomy" id="455078"/>
    <lineage>
        <taxon>Bacteria</taxon>
        <taxon>Pseudomonadati</taxon>
        <taxon>Bacteroidota</taxon>
        <taxon>Cytophagia</taxon>
        <taxon>Cytophagales</taxon>
        <taxon>Rhodocytophagaceae</taxon>
        <taxon>Rhodocytophaga</taxon>
    </lineage>
</organism>
<gene>
    <name evidence="2" type="ORF">Q0590_06085</name>
</gene>
<keyword evidence="1" id="KW-0812">Transmembrane</keyword>
<evidence type="ECO:0000313" key="3">
    <source>
        <dbReference type="Proteomes" id="UP001168528"/>
    </source>
</evidence>
<keyword evidence="1" id="KW-1133">Transmembrane helix</keyword>
<dbReference type="PROSITE" id="PS51257">
    <property type="entry name" value="PROKAR_LIPOPROTEIN"/>
    <property type="match status" value="1"/>
</dbReference>
<accession>A0ABT8R576</accession>
<evidence type="ECO:0000313" key="2">
    <source>
        <dbReference type="EMBL" id="MDO1445810.1"/>
    </source>
</evidence>
<evidence type="ECO:0000256" key="1">
    <source>
        <dbReference type="SAM" id="Phobius"/>
    </source>
</evidence>
<comment type="caution">
    <text evidence="2">The sequence shown here is derived from an EMBL/GenBank/DDBJ whole genome shotgun (WGS) entry which is preliminary data.</text>
</comment>
<feature type="transmembrane region" description="Helical" evidence="1">
    <location>
        <begin position="184"/>
        <end position="202"/>
    </location>
</feature>
<dbReference type="Proteomes" id="UP001168528">
    <property type="component" value="Unassembled WGS sequence"/>
</dbReference>
<sequence length="203" mass="21163">MRKIISSSAISIRWMGLFGLLCVWTSCSSPKLAQNSTIHNHAYLSETTESPQAAQAGPEATIADDVELVASSDPTMLPAVSENLAASVNELAIENPKLARKVAKLARKVEKQAATSENVVQQASAKDQHAAKQLLAKAEKKFDIMKAKKANAPQANTTLVALGALLAIVGLVLVLATSGTASTIGILALGVGVVLLIISLLTN</sequence>
<keyword evidence="1" id="KW-0472">Membrane</keyword>
<feature type="transmembrane region" description="Helical" evidence="1">
    <location>
        <begin position="159"/>
        <end position="177"/>
    </location>
</feature>
<keyword evidence="3" id="KW-1185">Reference proteome</keyword>
<reference evidence="2" key="1">
    <citation type="submission" date="2023-07" db="EMBL/GenBank/DDBJ databases">
        <title>The genome sequence of Rhodocytophaga aerolata KACC 12507.</title>
        <authorList>
            <person name="Zhang X."/>
        </authorList>
    </citation>
    <scope>NUCLEOTIDE SEQUENCE</scope>
    <source>
        <strain evidence="2">KACC 12507</strain>
    </source>
</reference>
<protein>
    <submittedName>
        <fullName evidence="2">Uncharacterized protein</fullName>
    </submittedName>
</protein>
<name>A0ABT8R576_9BACT</name>
<proteinExistence type="predicted"/>
<dbReference type="EMBL" id="JAUKPO010000002">
    <property type="protein sequence ID" value="MDO1445810.1"/>
    <property type="molecule type" value="Genomic_DNA"/>
</dbReference>